<dbReference type="GO" id="GO:0008483">
    <property type="term" value="F:transaminase activity"/>
    <property type="evidence" value="ECO:0007669"/>
    <property type="project" value="UniProtKB-KW"/>
</dbReference>
<reference evidence="7 8" key="1">
    <citation type="submission" date="2020-08" db="EMBL/GenBank/DDBJ databases">
        <title>A Genomic Blueprint of the Chicken Gut Microbiome.</title>
        <authorList>
            <person name="Gilroy R."/>
            <person name="Ravi A."/>
            <person name="Getino M."/>
            <person name="Pursley I."/>
            <person name="Horton D.L."/>
            <person name="Alikhan N.-F."/>
            <person name="Baker D."/>
            <person name="Gharbi K."/>
            <person name="Hall N."/>
            <person name="Watson M."/>
            <person name="Adriaenssens E.M."/>
            <person name="Foster-Nyarko E."/>
            <person name="Jarju S."/>
            <person name="Secka A."/>
            <person name="Antonio M."/>
            <person name="Oren A."/>
            <person name="Chaudhuri R."/>
            <person name="La Ragione R.M."/>
            <person name="Hildebrand F."/>
            <person name="Pallen M.J."/>
        </authorList>
    </citation>
    <scope>NUCLEOTIDE SEQUENCE [LARGE SCALE GENOMIC DNA]</scope>
    <source>
        <strain evidence="7 8">Sa2BUA9</strain>
    </source>
</reference>
<name>A0ABR8RD29_9BACI</name>
<dbReference type="PANTHER" id="PTHR43525">
    <property type="entry name" value="PROTEIN MALY"/>
    <property type="match status" value="1"/>
</dbReference>
<dbReference type="InterPro" id="IPR015421">
    <property type="entry name" value="PyrdxlP-dep_Trfase_major"/>
</dbReference>
<dbReference type="InterPro" id="IPR051798">
    <property type="entry name" value="Class-II_PLP-Dep_Aminotrans"/>
</dbReference>
<dbReference type="EMBL" id="JACSQO010000010">
    <property type="protein sequence ID" value="MBD7945706.1"/>
    <property type="molecule type" value="Genomic_DNA"/>
</dbReference>
<keyword evidence="7" id="KW-0032">Aminotransferase</keyword>
<dbReference type="InterPro" id="IPR027619">
    <property type="entry name" value="C-S_lyase_PatB-like"/>
</dbReference>
<dbReference type="InterPro" id="IPR015422">
    <property type="entry name" value="PyrdxlP-dep_Trfase_small"/>
</dbReference>
<evidence type="ECO:0000313" key="8">
    <source>
        <dbReference type="Proteomes" id="UP000640786"/>
    </source>
</evidence>
<dbReference type="Gene3D" id="3.90.1150.10">
    <property type="entry name" value="Aspartate Aminotransferase, domain 1"/>
    <property type="match status" value="1"/>
</dbReference>
<evidence type="ECO:0000256" key="4">
    <source>
        <dbReference type="ARBA" id="ARBA00023239"/>
    </source>
</evidence>
<dbReference type="Pfam" id="PF00155">
    <property type="entry name" value="Aminotran_1_2"/>
    <property type="match status" value="1"/>
</dbReference>
<feature type="domain" description="Aminotransferase class I/classII large" evidence="6">
    <location>
        <begin position="53"/>
        <end position="389"/>
    </location>
</feature>
<dbReference type="Proteomes" id="UP000640786">
    <property type="component" value="Unassembled WGS sequence"/>
</dbReference>
<proteinExistence type="inferred from homology"/>
<comment type="caution">
    <text evidence="7">The sequence shown here is derived from an EMBL/GenBank/DDBJ whole genome shotgun (WGS) entry which is preliminary data.</text>
</comment>
<protein>
    <recommendedName>
        <fullName evidence="2">cysteine-S-conjugate beta-lyase</fullName>
        <ecNumber evidence="2">4.4.1.13</ecNumber>
    </recommendedName>
</protein>
<evidence type="ECO:0000256" key="2">
    <source>
        <dbReference type="ARBA" id="ARBA00012224"/>
    </source>
</evidence>
<dbReference type="InterPro" id="IPR004839">
    <property type="entry name" value="Aminotransferase_I/II_large"/>
</dbReference>
<dbReference type="Gene3D" id="3.40.640.10">
    <property type="entry name" value="Type I PLP-dependent aspartate aminotransferase-like (Major domain)"/>
    <property type="match status" value="1"/>
</dbReference>
<organism evidence="7 8">
    <name type="scientific">Psychrobacillus faecigallinarum</name>
    <dbReference type="NCBI Taxonomy" id="2762235"/>
    <lineage>
        <taxon>Bacteria</taxon>
        <taxon>Bacillati</taxon>
        <taxon>Bacillota</taxon>
        <taxon>Bacilli</taxon>
        <taxon>Bacillales</taxon>
        <taxon>Bacillaceae</taxon>
        <taxon>Psychrobacillus</taxon>
    </lineage>
</organism>
<dbReference type="EC" id="4.4.1.13" evidence="2"/>
<evidence type="ECO:0000256" key="3">
    <source>
        <dbReference type="ARBA" id="ARBA00022898"/>
    </source>
</evidence>
<comment type="similarity">
    <text evidence="5">Belongs to the class-II pyridoxal-phosphate-dependent aminotransferase family. MalY/PatB cystathionine beta-lyase subfamily.</text>
</comment>
<comment type="cofactor">
    <cofactor evidence="1">
        <name>pyridoxal 5'-phosphate</name>
        <dbReference type="ChEBI" id="CHEBI:597326"/>
    </cofactor>
</comment>
<evidence type="ECO:0000313" key="7">
    <source>
        <dbReference type="EMBL" id="MBD7945706.1"/>
    </source>
</evidence>
<dbReference type="NCBIfam" id="TIGR04350">
    <property type="entry name" value="C_S_lyase_PatB"/>
    <property type="match status" value="1"/>
</dbReference>
<dbReference type="InterPro" id="IPR015424">
    <property type="entry name" value="PyrdxlP-dep_Trfase"/>
</dbReference>
<evidence type="ECO:0000256" key="5">
    <source>
        <dbReference type="ARBA" id="ARBA00037974"/>
    </source>
</evidence>
<evidence type="ECO:0000259" key="6">
    <source>
        <dbReference type="Pfam" id="PF00155"/>
    </source>
</evidence>
<dbReference type="PANTHER" id="PTHR43525:SF1">
    <property type="entry name" value="PROTEIN MALY"/>
    <property type="match status" value="1"/>
</dbReference>
<keyword evidence="8" id="KW-1185">Reference proteome</keyword>
<accession>A0ABR8RD29</accession>
<evidence type="ECO:0000256" key="1">
    <source>
        <dbReference type="ARBA" id="ARBA00001933"/>
    </source>
</evidence>
<keyword evidence="7" id="KW-0808">Transferase</keyword>
<keyword evidence="4" id="KW-0456">Lyase</keyword>
<dbReference type="CDD" id="cd00609">
    <property type="entry name" value="AAT_like"/>
    <property type="match status" value="1"/>
</dbReference>
<sequence>MKGDFILSDFSTIFNRRNTFSVKWDMLKQVYAIEDDADVLPMWVADMDFSLAPVIQQAIHKRLEHPVFGYSITPEAVKDALSSWVYTKHQLEIENEWILLRHGVIPGMAEVVEAFSEIGDKVLVHTPIYPPFKGIPNTLEREVVTCRLKEKGNSFELDWDAFEECLQQDIKIFILCNPHNPGGKVWSKEDLTKMASLCKMHNVLILSDEIHSDLVFKPNKHVPLLVAAEEIDHIITFFAPTKTFNLAGIQGAATIVPNDELRKALENSAARRGDMGLNVFSLTAMQAAYEHGAPWLEELIDVIEGNMEYVIKQLSIIEGIKISKPEGSYLLWIDYRGTGLNEKDMMNLLLTKGKLALEPGTKYGEGGDGFLRMNVACPRATVEEGVSRFKHALS</sequence>
<dbReference type="SUPFAM" id="SSF53383">
    <property type="entry name" value="PLP-dependent transferases"/>
    <property type="match status" value="1"/>
</dbReference>
<keyword evidence="3" id="KW-0663">Pyridoxal phosphate</keyword>
<gene>
    <name evidence="7" type="ORF">H9650_16475</name>
</gene>